<name>A0A0F8ZGV3_9ZZZZ</name>
<sequence length="142" mass="16112">MNTLVSNIKVEDVPKPEAFAFKAIGRIGEVESREVRNGYTQVTIPLAYRLKETDQSDRTFYARINLKQEWLQPGFTATTTNEQISYNINVKKLMRGLFTGAGITEGDMDFNVLTGRTVGFGTKLQKDDTSRLEVSYFFTPRT</sequence>
<reference evidence="1" key="1">
    <citation type="journal article" date="2015" name="Nature">
        <title>Complex archaea that bridge the gap between prokaryotes and eukaryotes.</title>
        <authorList>
            <person name="Spang A."/>
            <person name="Saw J.H."/>
            <person name="Jorgensen S.L."/>
            <person name="Zaremba-Niedzwiedzka K."/>
            <person name="Martijn J."/>
            <person name="Lind A.E."/>
            <person name="van Eijk R."/>
            <person name="Schleper C."/>
            <person name="Guy L."/>
            <person name="Ettema T.J."/>
        </authorList>
    </citation>
    <scope>NUCLEOTIDE SEQUENCE</scope>
</reference>
<gene>
    <name evidence="1" type="ORF">LCGC14_2775260</name>
</gene>
<comment type="caution">
    <text evidence="1">The sequence shown here is derived from an EMBL/GenBank/DDBJ whole genome shotgun (WGS) entry which is preliminary data.</text>
</comment>
<accession>A0A0F8ZGV3</accession>
<evidence type="ECO:0000313" key="1">
    <source>
        <dbReference type="EMBL" id="KKK85240.1"/>
    </source>
</evidence>
<proteinExistence type="predicted"/>
<dbReference type="AlphaFoldDB" id="A0A0F8ZGV3"/>
<dbReference type="EMBL" id="LAZR01051400">
    <property type="protein sequence ID" value="KKK85240.1"/>
    <property type="molecule type" value="Genomic_DNA"/>
</dbReference>
<protein>
    <submittedName>
        <fullName evidence="1">Uncharacterized protein</fullName>
    </submittedName>
</protein>
<organism evidence="1">
    <name type="scientific">marine sediment metagenome</name>
    <dbReference type="NCBI Taxonomy" id="412755"/>
    <lineage>
        <taxon>unclassified sequences</taxon>
        <taxon>metagenomes</taxon>
        <taxon>ecological metagenomes</taxon>
    </lineage>
</organism>